<dbReference type="Pfam" id="PF02463">
    <property type="entry name" value="SMC_N"/>
    <property type="match status" value="1"/>
</dbReference>
<name>A0ABU1AYX8_9BACT</name>
<keyword evidence="4" id="KW-1185">Reference proteome</keyword>
<feature type="domain" description="RecF/RecN/SMC N-terminal" evidence="2">
    <location>
        <begin position="82"/>
        <end position="713"/>
    </location>
</feature>
<feature type="coiled-coil region" evidence="1">
    <location>
        <begin position="468"/>
        <end position="502"/>
    </location>
</feature>
<dbReference type="InterPro" id="IPR027417">
    <property type="entry name" value="P-loop_NTPase"/>
</dbReference>
<evidence type="ECO:0000259" key="2">
    <source>
        <dbReference type="Pfam" id="PF02463"/>
    </source>
</evidence>
<dbReference type="EMBL" id="JARXHW010000065">
    <property type="protein sequence ID" value="MDQ8209370.1"/>
    <property type="molecule type" value="Genomic_DNA"/>
</dbReference>
<reference evidence="3 4" key="1">
    <citation type="submission" date="2023-04" db="EMBL/GenBank/DDBJ databases">
        <title>A novel bacteria isolated from coastal sediment.</title>
        <authorList>
            <person name="Liu X.-J."/>
            <person name="Du Z.-J."/>
        </authorList>
    </citation>
    <scope>NUCLEOTIDE SEQUENCE [LARGE SCALE GENOMIC DNA]</scope>
    <source>
        <strain evidence="3 4">SDUM461003</strain>
    </source>
</reference>
<evidence type="ECO:0000313" key="4">
    <source>
        <dbReference type="Proteomes" id="UP001225316"/>
    </source>
</evidence>
<dbReference type="RefSeq" id="WP_308952284.1">
    <property type="nucleotide sequence ID" value="NZ_JARXHW010000065.1"/>
</dbReference>
<evidence type="ECO:0000256" key="1">
    <source>
        <dbReference type="SAM" id="Coils"/>
    </source>
</evidence>
<dbReference type="PANTHER" id="PTHR32182:SF0">
    <property type="entry name" value="DNA REPLICATION AND REPAIR PROTEIN RECF"/>
    <property type="match status" value="1"/>
</dbReference>
<gene>
    <name evidence="3" type="ORF">QEH52_17715</name>
</gene>
<accession>A0ABU1AYX8</accession>
<feature type="coiled-coil region" evidence="1">
    <location>
        <begin position="318"/>
        <end position="348"/>
    </location>
</feature>
<proteinExistence type="predicted"/>
<evidence type="ECO:0000313" key="3">
    <source>
        <dbReference type="EMBL" id="MDQ8209370.1"/>
    </source>
</evidence>
<dbReference type="Gene3D" id="3.40.50.300">
    <property type="entry name" value="P-loop containing nucleotide triphosphate hydrolases"/>
    <property type="match status" value="2"/>
</dbReference>
<sequence>MIQSEYIRFLQTLIGDETPSEVRKVANLVLAHLETLIPLSTSQGQRIKKLVELAQANWTTTSAGIEPAPEQTTSQTCPFTQLKSISVGPFRGFAKQEDFDLSNELVLIYGPNGTGKSSFCEALEFGLLGSVAEAESKRLRQQDYLKNAHTNSFSPPALIGLDAEGSDVAISADEALYRFCFVEKNRIDNFSRIAAQAPAKQTELISTLFGLDAFTNFVGNFTSEMDDRYIDREGVKAKELAQKKVVLAGHELQLKTTNPEEVKSIETAETVLAEAYREGCSFDTMVAELKGADEKPGRIKQLETELQKQLPPKRNLTATNLDALKQSIENDVSEIERKQAELEKLSQQVSFKQLYEAVEKLQESSPEQCPACQTPLSQVAENPFSHAGAELKKLEHLGLLQEAVKTLQDSFSTSLTQLSGVINTCCSVNNENNPLSEIQPTEGGAADINWWKSLLQTSGNDSSSFEHLESQVRAIEEADKEIDKATAERAQKQTELDQLRAYFKQIVELNTRTKTASETRRKAEGALATFAEENADLIKEVEAEKAVVAQNNVIASAYDSFVQKLNDYKDGLPAQLVADLGEKVVEIYNAFNRNDAEIEKLASIRLPLSRNQRLEISLRKDPEEFFDALHILSEGHIRCIGLAILCAKNLKEDCPLLIFDDPVNAIDEDHRESIRRTLFENIDFGGKQIVIACHGEEFFKDIQNLLPAEQARQAKTVSFLPQNGAFHVSVDLNCAPRNYIVSARSHFERNEVRDALDKSRKALEALTKNKVWRYVNRYGDGNLSIKMRSSTSPIELRNLTEQLKCKIANATFADQNKSSILTPLESLLGINGDSREWRYLNKGTHEEEDRAEFARETVNEIIAYLESIDSALA</sequence>
<dbReference type="Proteomes" id="UP001225316">
    <property type="component" value="Unassembled WGS sequence"/>
</dbReference>
<keyword evidence="1" id="KW-0175">Coiled coil</keyword>
<dbReference type="PANTHER" id="PTHR32182">
    <property type="entry name" value="DNA REPLICATION AND REPAIR PROTEIN RECF"/>
    <property type="match status" value="1"/>
</dbReference>
<organism evidence="3 4">
    <name type="scientific">Thalassobacterium maritimum</name>
    <dbReference type="NCBI Taxonomy" id="3041265"/>
    <lineage>
        <taxon>Bacteria</taxon>
        <taxon>Pseudomonadati</taxon>
        <taxon>Verrucomicrobiota</taxon>
        <taxon>Opitutia</taxon>
        <taxon>Puniceicoccales</taxon>
        <taxon>Coraliomargaritaceae</taxon>
        <taxon>Thalassobacterium</taxon>
    </lineage>
</organism>
<protein>
    <submittedName>
        <fullName evidence="3">AAA family ATPase</fullName>
    </submittedName>
</protein>
<dbReference type="SUPFAM" id="SSF52540">
    <property type="entry name" value="P-loop containing nucleoside triphosphate hydrolases"/>
    <property type="match status" value="1"/>
</dbReference>
<comment type="caution">
    <text evidence="3">The sequence shown here is derived from an EMBL/GenBank/DDBJ whole genome shotgun (WGS) entry which is preliminary data.</text>
</comment>
<dbReference type="InterPro" id="IPR003395">
    <property type="entry name" value="RecF/RecN/SMC_N"/>
</dbReference>